<evidence type="ECO:0000313" key="2">
    <source>
        <dbReference type="Proteomes" id="UP000223891"/>
    </source>
</evidence>
<protein>
    <submittedName>
        <fullName evidence="1">Uncharacterized protein</fullName>
    </submittedName>
</protein>
<dbReference type="SUPFAM" id="SSF52540">
    <property type="entry name" value="P-loop containing nucleoside triphosphate hydrolases"/>
    <property type="match status" value="1"/>
</dbReference>
<evidence type="ECO:0000313" key="1">
    <source>
        <dbReference type="EMBL" id="AMM44101.1"/>
    </source>
</evidence>
<reference evidence="2" key="1">
    <citation type="submission" date="2016-01" db="EMBL/GenBank/DDBJ databases">
        <title>Isolation and Characterization of Enterobacteria phage CBB.</title>
        <authorList>
            <person name="Buttimer C.T.H."/>
            <person name="Hendrix H."/>
            <person name="Alexandre H."/>
            <person name="O'Mahony J."/>
            <person name="Lavigne R."/>
            <person name="Coffey A."/>
        </authorList>
    </citation>
    <scope>NUCLEOTIDE SEQUENCE [LARGE SCALE GENOMIC DNA]</scope>
</reference>
<dbReference type="InterPro" id="IPR027417">
    <property type="entry name" value="P-loop_NTPase"/>
</dbReference>
<name>A0A1L2CVQ2_9CAUD</name>
<dbReference type="Proteomes" id="UP000223891">
    <property type="component" value="Segment"/>
</dbReference>
<gene>
    <name evidence="1" type="ORF">CBB_538</name>
</gene>
<sequence length="260" mass="29119">MISRREVLKLRIAENFDAMMDTLECILNPLNPIKAMTVTGASGIGKSYNLIKRLEDAHDHGYCNFHYLNGKCTGLGLYQALYNARHLGSVLLMDDVDVFDTEDKLNLLKASLESDDNRIITYMSSSRHLADNGIPTQFEFCGKVIFITNKDLVKISEANSALSPHVEALMTRGAFIDLEIHDNESVMVHIENIMRSTNIVKGLGVSSDGAEKILNFMLKNSANLRKPSLRMPVQLAGLYLQFPDKWEQHAMKVCVKSVKV</sequence>
<keyword evidence="2" id="KW-1185">Reference proteome</keyword>
<accession>A0A1L2CVQ2</accession>
<dbReference type="EMBL" id="KU574722">
    <property type="protein sequence ID" value="AMM44101.1"/>
    <property type="molecule type" value="Genomic_DNA"/>
</dbReference>
<proteinExistence type="predicted"/>
<organism evidence="1 2">
    <name type="scientific">Pectobacterium phage vB_PcaM_CBB</name>
    <dbReference type="NCBI Taxonomy" id="2772511"/>
    <lineage>
        <taxon>Viruses</taxon>
        <taxon>Duplodnaviria</taxon>
        <taxon>Heunggongvirae</taxon>
        <taxon>Uroviricota</taxon>
        <taxon>Caudoviricetes</taxon>
        <taxon>Mimasvirus</taxon>
        <taxon>Mimasvirus CBB</taxon>
    </lineage>
</organism>